<comment type="similarity">
    <text evidence="3 6">Belongs to the peptidase S26 family.</text>
</comment>
<dbReference type="InterPro" id="IPR019533">
    <property type="entry name" value="Peptidase_S26"/>
</dbReference>
<dbReference type="PROSITE" id="PS00761">
    <property type="entry name" value="SPASE_I_3"/>
    <property type="match status" value="1"/>
</dbReference>
<comment type="catalytic activity">
    <reaction evidence="1 6">
        <text>Cleavage of hydrophobic, N-terminal signal or leader sequences from secreted and periplasmic proteins.</text>
        <dbReference type="EC" id="3.4.21.89"/>
    </reaction>
</comment>
<dbReference type="GO" id="GO:0004252">
    <property type="term" value="F:serine-type endopeptidase activity"/>
    <property type="evidence" value="ECO:0007669"/>
    <property type="project" value="InterPro"/>
</dbReference>
<dbReference type="PANTHER" id="PTHR43390">
    <property type="entry name" value="SIGNAL PEPTIDASE I"/>
    <property type="match status" value="1"/>
</dbReference>
<evidence type="ECO:0000256" key="1">
    <source>
        <dbReference type="ARBA" id="ARBA00000677"/>
    </source>
</evidence>
<dbReference type="Proteomes" id="UP000198948">
    <property type="component" value="Unassembled WGS sequence"/>
</dbReference>
<evidence type="ECO:0000256" key="3">
    <source>
        <dbReference type="ARBA" id="ARBA00009370"/>
    </source>
</evidence>
<dbReference type="InterPro" id="IPR019757">
    <property type="entry name" value="Pept_S26A_signal_pept_1_Lys-AS"/>
</dbReference>
<dbReference type="PRINTS" id="PR00727">
    <property type="entry name" value="LEADERPTASE"/>
</dbReference>
<dbReference type="NCBIfam" id="TIGR02227">
    <property type="entry name" value="sigpep_I_bact"/>
    <property type="match status" value="1"/>
</dbReference>
<dbReference type="InterPro" id="IPR019758">
    <property type="entry name" value="Pept_S26A_signal_pept_1_CS"/>
</dbReference>
<keyword evidence="6" id="KW-0645">Protease</keyword>
<dbReference type="GO" id="GO:0006465">
    <property type="term" value="P:signal peptide processing"/>
    <property type="evidence" value="ECO:0007669"/>
    <property type="project" value="InterPro"/>
</dbReference>
<evidence type="ECO:0000256" key="2">
    <source>
        <dbReference type="ARBA" id="ARBA00004401"/>
    </source>
</evidence>
<dbReference type="GO" id="GO:0005886">
    <property type="term" value="C:plasma membrane"/>
    <property type="evidence" value="ECO:0007669"/>
    <property type="project" value="UniProtKB-SubCell"/>
</dbReference>
<comment type="subcellular location">
    <subcellularLocation>
        <location evidence="2">Cell membrane</location>
        <topology evidence="2">Single-pass type II membrane protein</topology>
    </subcellularLocation>
    <subcellularLocation>
        <location evidence="6">Membrane</location>
        <topology evidence="6">Single-pass type II membrane protein</topology>
    </subcellularLocation>
</comment>
<sequence length="123" mass="14301">MMPTFHNLEEVIVAKNKKTIKRFDVIVFQHGEKDKYIKRVIGLPGESLYYQDGILYINHQKVEDPYHEGNENFTLYETAEVMVIPPNQYFVLGDNRKNSYDSRSYGLINQSDLIGIVDEGVKE</sequence>
<feature type="domain" description="Peptidase S26" evidence="7">
    <location>
        <begin position="1"/>
        <end position="117"/>
    </location>
</feature>
<dbReference type="Gene3D" id="2.10.109.10">
    <property type="entry name" value="Umud Fragment, subunit A"/>
    <property type="match status" value="1"/>
</dbReference>
<dbReference type="EC" id="3.4.21.89" evidence="4 6"/>
<dbReference type="EMBL" id="FOHA01000006">
    <property type="protein sequence ID" value="SER79289.1"/>
    <property type="molecule type" value="Genomic_DNA"/>
</dbReference>
<evidence type="ECO:0000256" key="6">
    <source>
        <dbReference type="RuleBase" id="RU362042"/>
    </source>
</evidence>
<evidence type="ECO:0000259" key="7">
    <source>
        <dbReference type="Pfam" id="PF10502"/>
    </source>
</evidence>
<name>A0A1H9S561_9LACT</name>
<accession>A0A1H9S561</accession>
<evidence type="ECO:0000256" key="4">
    <source>
        <dbReference type="ARBA" id="ARBA00013208"/>
    </source>
</evidence>
<dbReference type="InterPro" id="IPR000223">
    <property type="entry name" value="Pept_S26A_signal_pept_1"/>
</dbReference>
<dbReference type="STRING" id="142588.SAMN04488559_10668"/>
<dbReference type="PROSITE" id="PS00760">
    <property type="entry name" value="SPASE_I_2"/>
    <property type="match status" value="1"/>
</dbReference>
<dbReference type="GO" id="GO:0009003">
    <property type="term" value="F:signal peptidase activity"/>
    <property type="evidence" value="ECO:0007669"/>
    <property type="project" value="UniProtKB-EC"/>
</dbReference>
<dbReference type="AlphaFoldDB" id="A0A1H9S561"/>
<protein>
    <recommendedName>
        <fullName evidence="4 6">Signal peptidase I</fullName>
        <ecNumber evidence="4 6">3.4.21.89</ecNumber>
    </recommendedName>
</protein>
<evidence type="ECO:0000256" key="5">
    <source>
        <dbReference type="ARBA" id="ARBA00022801"/>
    </source>
</evidence>
<keyword evidence="5 6" id="KW-0378">Hydrolase</keyword>
<dbReference type="Pfam" id="PF10502">
    <property type="entry name" value="Peptidase_S26"/>
    <property type="match status" value="1"/>
</dbReference>
<reference evidence="8 9" key="1">
    <citation type="submission" date="2016-10" db="EMBL/GenBank/DDBJ databases">
        <authorList>
            <person name="de Groot N.N."/>
        </authorList>
    </citation>
    <scope>NUCLEOTIDE SEQUENCE [LARGE SCALE GENOMIC DNA]</scope>
    <source>
        <strain evidence="8 9">DSM 13760</strain>
    </source>
</reference>
<gene>
    <name evidence="8" type="ORF">SAMN04488559_10668</name>
</gene>
<organism evidence="8 9">
    <name type="scientific">Isobaculum melis</name>
    <dbReference type="NCBI Taxonomy" id="142588"/>
    <lineage>
        <taxon>Bacteria</taxon>
        <taxon>Bacillati</taxon>
        <taxon>Bacillota</taxon>
        <taxon>Bacilli</taxon>
        <taxon>Lactobacillales</taxon>
        <taxon>Carnobacteriaceae</taxon>
        <taxon>Isobaculum</taxon>
    </lineage>
</organism>
<dbReference type="InterPro" id="IPR036286">
    <property type="entry name" value="LexA/Signal_pep-like_sf"/>
</dbReference>
<keyword evidence="9" id="KW-1185">Reference proteome</keyword>
<dbReference type="SUPFAM" id="SSF51306">
    <property type="entry name" value="LexA/Signal peptidase"/>
    <property type="match status" value="1"/>
</dbReference>
<evidence type="ECO:0000313" key="9">
    <source>
        <dbReference type="Proteomes" id="UP000198948"/>
    </source>
</evidence>
<proteinExistence type="inferred from homology"/>
<dbReference type="PANTHER" id="PTHR43390:SF1">
    <property type="entry name" value="CHLOROPLAST PROCESSING PEPTIDASE"/>
    <property type="match status" value="1"/>
</dbReference>
<evidence type="ECO:0000313" key="8">
    <source>
        <dbReference type="EMBL" id="SER79289.1"/>
    </source>
</evidence>
<dbReference type="CDD" id="cd06530">
    <property type="entry name" value="S26_SPase_I"/>
    <property type="match status" value="1"/>
</dbReference>